<dbReference type="InterPro" id="IPR001873">
    <property type="entry name" value="ENaC"/>
</dbReference>
<evidence type="ECO:0000313" key="14">
    <source>
        <dbReference type="Proteomes" id="UP001054837"/>
    </source>
</evidence>
<keyword evidence="5 12" id="KW-0812">Transmembrane</keyword>
<evidence type="ECO:0000256" key="12">
    <source>
        <dbReference type="RuleBase" id="RU000679"/>
    </source>
</evidence>
<evidence type="ECO:0000256" key="10">
    <source>
        <dbReference type="ARBA" id="ARBA00023201"/>
    </source>
</evidence>
<keyword evidence="9" id="KW-0472">Membrane</keyword>
<evidence type="ECO:0000256" key="6">
    <source>
        <dbReference type="ARBA" id="ARBA00022989"/>
    </source>
</evidence>
<protein>
    <submittedName>
        <fullName evidence="13">FMRFamide-activated amiloride-sensitive sodium channel</fullName>
    </submittedName>
</protein>
<keyword evidence="11 12" id="KW-0407">Ion channel</keyword>
<dbReference type="GO" id="GO:0016020">
    <property type="term" value="C:membrane"/>
    <property type="evidence" value="ECO:0007669"/>
    <property type="project" value="UniProtKB-SubCell"/>
</dbReference>
<keyword evidence="6" id="KW-1133">Transmembrane helix</keyword>
<keyword evidence="7" id="KW-0915">Sodium</keyword>
<evidence type="ECO:0000256" key="1">
    <source>
        <dbReference type="ARBA" id="ARBA00004141"/>
    </source>
</evidence>
<comment type="similarity">
    <text evidence="2 12">Belongs to the amiloride-sensitive sodium channel (TC 1.A.6) family.</text>
</comment>
<evidence type="ECO:0000256" key="2">
    <source>
        <dbReference type="ARBA" id="ARBA00007193"/>
    </source>
</evidence>
<keyword evidence="3 12" id="KW-0813">Transport</keyword>
<sequence length="112" mass="12974">MVVYFTYPVVVNLQVEQRKSMEFPAVTVCNLNRMKKQYEKCLSEKTKSRDCIAYSGPNSGPLLLPERRNYLSCTSELNETKLKEAVTRVSFLEKYSQLTVGKRRSMVILKQN</sequence>
<keyword evidence="4 12" id="KW-0894">Sodium channel</keyword>
<dbReference type="Pfam" id="PF00858">
    <property type="entry name" value="ASC"/>
    <property type="match status" value="1"/>
</dbReference>
<evidence type="ECO:0000256" key="5">
    <source>
        <dbReference type="ARBA" id="ARBA00022692"/>
    </source>
</evidence>
<reference evidence="13 14" key="1">
    <citation type="submission" date="2021-06" db="EMBL/GenBank/DDBJ databases">
        <title>Caerostris darwini draft genome.</title>
        <authorList>
            <person name="Kono N."/>
            <person name="Arakawa K."/>
        </authorList>
    </citation>
    <scope>NUCLEOTIDE SEQUENCE [LARGE SCALE GENOMIC DNA]</scope>
</reference>
<keyword evidence="8 12" id="KW-0406">Ion transport</keyword>
<evidence type="ECO:0000256" key="8">
    <source>
        <dbReference type="ARBA" id="ARBA00023065"/>
    </source>
</evidence>
<dbReference type="EMBL" id="BPLQ01005719">
    <property type="protein sequence ID" value="GIY16702.1"/>
    <property type="molecule type" value="Genomic_DNA"/>
</dbReference>
<dbReference type="GO" id="GO:0005272">
    <property type="term" value="F:sodium channel activity"/>
    <property type="evidence" value="ECO:0007669"/>
    <property type="project" value="UniProtKB-KW"/>
</dbReference>
<accession>A0AAV4R5K9</accession>
<dbReference type="AlphaFoldDB" id="A0AAV4R5K9"/>
<proteinExistence type="inferred from homology"/>
<evidence type="ECO:0000256" key="7">
    <source>
        <dbReference type="ARBA" id="ARBA00023053"/>
    </source>
</evidence>
<evidence type="ECO:0000313" key="13">
    <source>
        <dbReference type="EMBL" id="GIY16702.1"/>
    </source>
</evidence>
<keyword evidence="14" id="KW-1185">Reference proteome</keyword>
<evidence type="ECO:0000256" key="11">
    <source>
        <dbReference type="ARBA" id="ARBA00023303"/>
    </source>
</evidence>
<comment type="caution">
    <text evidence="13">The sequence shown here is derived from an EMBL/GenBank/DDBJ whole genome shotgun (WGS) entry which is preliminary data.</text>
</comment>
<name>A0AAV4R5K9_9ARAC</name>
<comment type="subcellular location">
    <subcellularLocation>
        <location evidence="1">Membrane</location>
        <topology evidence="1">Multi-pass membrane protein</topology>
    </subcellularLocation>
</comment>
<organism evidence="13 14">
    <name type="scientific">Caerostris darwini</name>
    <dbReference type="NCBI Taxonomy" id="1538125"/>
    <lineage>
        <taxon>Eukaryota</taxon>
        <taxon>Metazoa</taxon>
        <taxon>Ecdysozoa</taxon>
        <taxon>Arthropoda</taxon>
        <taxon>Chelicerata</taxon>
        <taxon>Arachnida</taxon>
        <taxon>Araneae</taxon>
        <taxon>Araneomorphae</taxon>
        <taxon>Entelegynae</taxon>
        <taxon>Araneoidea</taxon>
        <taxon>Araneidae</taxon>
        <taxon>Caerostris</taxon>
    </lineage>
</organism>
<keyword evidence="10 12" id="KW-0739">Sodium transport</keyword>
<evidence type="ECO:0000256" key="4">
    <source>
        <dbReference type="ARBA" id="ARBA00022461"/>
    </source>
</evidence>
<evidence type="ECO:0000256" key="9">
    <source>
        <dbReference type="ARBA" id="ARBA00023136"/>
    </source>
</evidence>
<gene>
    <name evidence="13" type="primary">FANA_1</name>
    <name evidence="13" type="ORF">CDAR_426781</name>
</gene>
<dbReference type="Proteomes" id="UP001054837">
    <property type="component" value="Unassembled WGS sequence"/>
</dbReference>
<evidence type="ECO:0000256" key="3">
    <source>
        <dbReference type="ARBA" id="ARBA00022448"/>
    </source>
</evidence>